<evidence type="ECO:0000256" key="4">
    <source>
        <dbReference type="ARBA" id="ARBA00023152"/>
    </source>
</evidence>
<evidence type="ECO:0000313" key="10">
    <source>
        <dbReference type="EMBL" id="PIP63807.1"/>
    </source>
</evidence>
<evidence type="ECO:0000256" key="5">
    <source>
        <dbReference type="ARBA" id="ARBA00023235"/>
    </source>
</evidence>
<keyword evidence="4 6" id="KW-0324">Glycolysis</keyword>
<protein>
    <recommendedName>
        <fullName evidence="6">2,3-bisphosphoglycerate-dependent phosphoglycerate mutase</fullName>
        <shortName evidence="6">BPG-dependent PGAM</shortName>
        <shortName evidence="6">PGAM</shortName>
        <shortName evidence="6">Phosphoglyceromutase</shortName>
        <shortName evidence="6">dPGM</shortName>
        <ecNumber evidence="6">5.4.2.11</ecNumber>
    </recommendedName>
</protein>
<accession>A0A2H0C1L8</accession>
<dbReference type="InterPro" id="IPR005952">
    <property type="entry name" value="Phosphogly_mut1"/>
</dbReference>
<gene>
    <name evidence="6" type="primary">gpmA</name>
    <name evidence="10" type="ORF">COW97_00580</name>
</gene>
<feature type="site" description="Transition state stabilizer" evidence="6 9">
    <location>
        <position position="180"/>
    </location>
</feature>
<dbReference type="UniPathway" id="UPA00109">
    <property type="reaction ID" value="UER00186"/>
</dbReference>
<dbReference type="Pfam" id="PF00300">
    <property type="entry name" value="His_Phos_1"/>
    <property type="match status" value="1"/>
</dbReference>
<dbReference type="HAMAP" id="MF_01039">
    <property type="entry name" value="PGAM_GpmA"/>
    <property type="match status" value="1"/>
</dbReference>
<reference evidence="10 11" key="1">
    <citation type="submission" date="2017-09" db="EMBL/GenBank/DDBJ databases">
        <title>Depth-based differentiation of microbial function through sediment-hosted aquifers and enrichment of novel symbionts in the deep terrestrial subsurface.</title>
        <authorList>
            <person name="Probst A.J."/>
            <person name="Ladd B."/>
            <person name="Jarett J.K."/>
            <person name="Geller-Mcgrath D.E."/>
            <person name="Sieber C.M."/>
            <person name="Emerson J.B."/>
            <person name="Anantharaman K."/>
            <person name="Thomas B.C."/>
            <person name="Malmstrom R."/>
            <person name="Stieglmeier M."/>
            <person name="Klingl A."/>
            <person name="Woyke T."/>
            <person name="Ryan C.M."/>
            <person name="Banfield J.F."/>
        </authorList>
    </citation>
    <scope>NUCLEOTIDE SEQUENCE [LARGE SCALE GENOMIC DNA]</scope>
    <source>
        <strain evidence="10">CG22_combo_CG10-13_8_21_14_all_34_12</strain>
    </source>
</reference>
<dbReference type="SMART" id="SM00855">
    <property type="entry name" value="PGAM"/>
    <property type="match status" value="1"/>
</dbReference>
<evidence type="ECO:0000256" key="7">
    <source>
        <dbReference type="PIRSR" id="PIRSR613078-1"/>
    </source>
</evidence>
<feature type="binding site" evidence="6 8">
    <location>
        <begin position="85"/>
        <end position="88"/>
    </location>
    <ligand>
        <name>substrate</name>
    </ligand>
</feature>
<evidence type="ECO:0000313" key="11">
    <source>
        <dbReference type="Proteomes" id="UP000229699"/>
    </source>
</evidence>
<dbReference type="CDD" id="cd07067">
    <property type="entry name" value="HP_PGM_like"/>
    <property type="match status" value="1"/>
</dbReference>
<evidence type="ECO:0000256" key="9">
    <source>
        <dbReference type="PIRSR" id="PIRSR613078-3"/>
    </source>
</evidence>
<dbReference type="Proteomes" id="UP000229699">
    <property type="component" value="Unassembled WGS sequence"/>
</dbReference>
<feature type="binding site" evidence="6 8">
    <location>
        <position position="58"/>
    </location>
    <ligand>
        <name>substrate</name>
    </ligand>
</feature>
<sequence>MYKFVIIRHGLSEWSNRFTGWTDIDLAQPGVEETKKYGLKLKELGFTFDLGFTSYLKRGIRTLEIVLDAMDLSQIPVIKAWQLNERHYGALQGLNKPETVAKYGKEQVDIWRRSYDIPPPLLEKTDSRHPINNPVYKDVDPSLLPSSECLKDTYNRSVPYFQKMIEPEIKAGKKIILSGHHNSLRAIIKYLDNISNDNIVNLNVPYCIPLVYELGENLKPIKHYYLAPNEEVKRVIEGIKNQTKIINL</sequence>
<evidence type="ECO:0000256" key="8">
    <source>
        <dbReference type="PIRSR" id="PIRSR613078-2"/>
    </source>
</evidence>
<feature type="active site" description="Proton donor/acceptor" evidence="6 7">
    <location>
        <position position="85"/>
    </location>
</feature>
<comment type="catalytic activity">
    <reaction evidence="1 6">
        <text>(2R)-2-phosphoglycerate = (2R)-3-phosphoglycerate</text>
        <dbReference type="Rhea" id="RHEA:15901"/>
        <dbReference type="ChEBI" id="CHEBI:58272"/>
        <dbReference type="ChEBI" id="CHEBI:58289"/>
        <dbReference type="EC" id="5.4.2.11"/>
    </reaction>
</comment>
<dbReference type="Gene3D" id="3.40.50.1240">
    <property type="entry name" value="Phosphoglycerate mutase-like"/>
    <property type="match status" value="1"/>
</dbReference>
<dbReference type="PANTHER" id="PTHR11931">
    <property type="entry name" value="PHOSPHOGLYCERATE MUTASE"/>
    <property type="match status" value="1"/>
</dbReference>
<feature type="binding site" evidence="6 8">
    <location>
        <begin position="112"/>
        <end position="113"/>
    </location>
    <ligand>
        <name>substrate</name>
    </ligand>
</feature>
<evidence type="ECO:0000256" key="3">
    <source>
        <dbReference type="ARBA" id="ARBA00022432"/>
    </source>
</evidence>
<evidence type="ECO:0000256" key="1">
    <source>
        <dbReference type="ARBA" id="ARBA00000380"/>
    </source>
</evidence>
<dbReference type="InterPro" id="IPR013078">
    <property type="entry name" value="His_Pase_superF_clade-1"/>
</dbReference>
<keyword evidence="5 6" id="KW-0413">Isomerase</keyword>
<proteinExistence type="inferred from homology"/>
<feature type="binding site" evidence="6 8">
    <location>
        <begin position="19"/>
        <end position="20"/>
    </location>
    <ligand>
        <name>substrate</name>
    </ligand>
</feature>
<evidence type="ECO:0000256" key="6">
    <source>
        <dbReference type="HAMAP-Rule" id="MF_01039"/>
    </source>
</evidence>
<dbReference type="NCBIfam" id="NF010713">
    <property type="entry name" value="PRK14115.1"/>
    <property type="match status" value="1"/>
</dbReference>
<dbReference type="AlphaFoldDB" id="A0A2H0C1L8"/>
<dbReference type="FunFam" id="3.40.50.1240:FF:000003">
    <property type="entry name" value="2,3-bisphosphoglycerate-dependent phosphoglycerate mutase"/>
    <property type="match status" value="1"/>
</dbReference>
<organism evidence="10 11">
    <name type="scientific">Candidatus Roizmanbacteria bacterium CG22_combo_CG10-13_8_21_14_all_34_12</name>
    <dbReference type="NCBI Taxonomy" id="1974860"/>
    <lineage>
        <taxon>Bacteria</taxon>
        <taxon>Candidatus Roizmaniibacteriota</taxon>
    </lineage>
</organism>
<dbReference type="SUPFAM" id="SSF53254">
    <property type="entry name" value="Phosphoglycerate mutase-like"/>
    <property type="match status" value="1"/>
</dbReference>
<dbReference type="GO" id="GO:0004619">
    <property type="term" value="F:phosphoglycerate mutase activity"/>
    <property type="evidence" value="ECO:0007669"/>
    <property type="project" value="UniProtKB-UniRule"/>
</dbReference>
<name>A0A2H0C1L8_9BACT</name>
<dbReference type="GO" id="GO:0006096">
    <property type="term" value="P:glycolytic process"/>
    <property type="evidence" value="ECO:0007669"/>
    <property type="project" value="UniProtKB-UniRule"/>
</dbReference>
<dbReference type="GO" id="GO:0006094">
    <property type="term" value="P:gluconeogenesis"/>
    <property type="evidence" value="ECO:0007669"/>
    <property type="project" value="UniProtKB-UniRule"/>
</dbReference>
<keyword evidence="3 6" id="KW-0312">Gluconeogenesis</keyword>
<dbReference type="NCBIfam" id="TIGR01258">
    <property type="entry name" value="pgm_1"/>
    <property type="match status" value="1"/>
</dbReference>
<comment type="similarity">
    <text evidence="2 6">Belongs to the phosphoglycerate mutase family. BPG-dependent PGAM subfamily.</text>
</comment>
<dbReference type="EMBL" id="PCTC01000012">
    <property type="protein sequence ID" value="PIP63807.1"/>
    <property type="molecule type" value="Genomic_DNA"/>
</dbReference>
<comment type="function">
    <text evidence="6">Catalyzes the interconversion of 2-phosphoglycerate and 3-phosphoglycerate.</text>
</comment>
<dbReference type="PIRSF" id="PIRSF000709">
    <property type="entry name" value="6PFK_2-Ptase"/>
    <property type="match status" value="1"/>
</dbReference>
<comment type="pathway">
    <text evidence="6">Carbohydrate degradation; glycolysis; pyruvate from D-glyceraldehyde 3-phosphate: step 3/5.</text>
</comment>
<feature type="active site" description="Tele-phosphohistidine intermediate" evidence="6 7">
    <location>
        <position position="9"/>
    </location>
</feature>
<dbReference type="EC" id="5.4.2.11" evidence="6"/>
<evidence type="ECO:0000256" key="2">
    <source>
        <dbReference type="ARBA" id="ARBA00006717"/>
    </source>
</evidence>
<dbReference type="InterPro" id="IPR029033">
    <property type="entry name" value="His_PPase_superfam"/>
</dbReference>
<comment type="caution">
    <text evidence="10">The sequence shown here is derived from an EMBL/GenBank/DDBJ whole genome shotgun (WGS) entry which is preliminary data.</text>
</comment>
<comment type="caution">
    <text evidence="6">Lacks conserved residue(s) required for the propagation of feature annotation.</text>
</comment>
<feature type="binding site" evidence="6 8">
    <location>
        <position position="96"/>
    </location>
    <ligand>
        <name>substrate</name>
    </ligand>
</feature>